<organism evidence="2 3">
    <name type="scientific">Flavobacterium swingsii</name>
    <dbReference type="NCBI Taxonomy" id="498292"/>
    <lineage>
        <taxon>Bacteria</taxon>
        <taxon>Pseudomonadati</taxon>
        <taxon>Bacteroidota</taxon>
        <taxon>Flavobacteriia</taxon>
        <taxon>Flavobacteriales</taxon>
        <taxon>Flavobacteriaceae</taxon>
        <taxon>Flavobacterium</taxon>
    </lineage>
</organism>
<dbReference type="RefSeq" id="WP_091473398.1">
    <property type="nucleotide sequence ID" value="NZ_FOJT01000001.1"/>
</dbReference>
<dbReference type="EMBL" id="FOJT01000001">
    <property type="protein sequence ID" value="SFA75876.1"/>
    <property type="molecule type" value="Genomic_DNA"/>
</dbReference>
<dbReference type="Proteomes" id="UP000199604">
    <property type="component" value="Unassembled WGS sequence"/>
</dbReference>
<proteinExistence type="predicted"/>
<reference evidence="3" key="1">
    <citation type="submission" date="2016-10" db="EMBL/GenBank/DDBJ databases">
        <authorList>
            <person name="Varghese N."/>
            <person name="Submissions S."/>
        </authorList>
    </citation>
    <scope>NUCLEOTIDE SEQUENCE [LARGE SCALE GENOMIC DNA]</scope>
    <source>
        <strain evidence="3">DSM 21789</strain>
    </source>
</reference>
<sequence>MEFISIGMLLVFSFIILVLVVKQIEEEQKFNRKIKVLELLIMELNTNLVAQNQKVKLSDDLKIKFKESNIKLSKSILEMNLDLFEISFKNKT</sequence>
<evidence type="ECO:0000313" key="3">
    <source>
        <dbReference type="Proteomes" id="UP000199604"/>
    </source>
</evidence>
<dbReference type="AlphaFoldDB" id="A0A1I0VJY4"/>
<dbReference type="STRING" id="498292.SAMN05660845_0401"/>
<accession>A0A1I0VJY4</accession>
<name>A0A1I0VJY4_9FLAO</name>
<gene>
    <name evidence="2" type="ORF">SAMN05660845_0401</name>
</gene>
<protein>
    <submittedName>
        <fullName evidence="2">Uncharacterized protein</fullName>
    </submittedName>
</protein>
<keyword evidence="3" id="KW-1185">Reference proteome</keyword>
<feature type="transmembrane region" description="Helical" evidence="1">
    <location>
        <begin position="6"/>
        <end position="24"/>
    </location>
</feature>
<evidence type="ECO:0000313" key="2">
    <source>
        <dbReference type="EMBL" id="SFA75876.1"/>
    </source>
</evidence>
<keyword evidence="1" id="KW-1133">Transmembrane helix</keyword>
<keyword evidence="1" id="KW-0472">Membrane</keyword>
<evidence type="ECO:0000256" key="1">
    <source>
        <dbReference type="SAM" id="Phobius"/>
    </source>
</evidence>
<keyword evidence="1" id="KW-0812">Transmembrane</keyword>